<dbReference type="Proteomes" id="UP000218702">
    <property type="component" value="Chromosome"/>
</dbReference>
<keyword evidence="3" id="KW-1185">Reference proteome</keyword>
<feature type="transmembrane region" description="Helical" evidence="1">
    <location>
        <begin position="53"/>
        <end position="72"/>
    </location>
</feature>
<feature type="transmembrane region" description="Helical" evidence="1">
    <location>
        <begin position="26"/>
        <end position="46"/>
    </location>
</feature>
<keyword evidence="1" id="KW-0812">Transmembrane</keyword>
<keyword evidence="1" id="KW-1133">Transmembrane helix</keyword>
<dbReference type="AlphaFoldDB" id="A0A1Z4V7X0"/>
<reference evidence="2 3" key="1">
    <citation type="submission" date="2017-06" db="EMBL/GenBank/DDBJ databases">
        <title>Genome sequencing of cyanobaciteial culture collection at National Institute for Environmental Studies (NIES).</title>
        <authorList>
            <person name="Hirose Y."/>
            <person name="Shimura Y."/>
            <person name="Fujisawa T."/>
            <person name="Nakamura Y."/>
            <person name="Kawachi M."/>
        </authorList>
    </citation>
    <scope>NUCLEOTIDE SEQUENCE [LARGE SCALE GENOMIC DNA]</scope>
    <source>
        <strain evidence="2 3">NIES-806</strain>
    </source>
</reference>
<proteinExistence type="predicted"/>
<evidence type="ECO:0000313" key="3">
    <source>
        <dbReference type="Proteomes" id="UP000218702"/>
    </source>
</evidence>
<protein>
    <submittedName>
        <fullName evidence="2">Uncharacterized protein</fullName>
    </submittedName>
</protein>
<evidence type="ECO:0000313" key="2">
    <source>
        <dbReference type="EMBL" id="BAZ87483.1"/>
    </source>
</evidence>
<sequence length="91" mass="10574">MTKVFVTVLKVNLGRVNEDLVWVESWLNFLIPLETAIAITFLVMNLSTLLSRGFWGFLWQFSQIISFFSNLIKKSDVLPNFKQQKLIFAFA</sequence>
<dbReference type="EMBL" id="AP018316">
    <property type="protein sequence ID" value="BAZ87483.1"/>
    <property type="molecule type" value="Genomic_DNA"/>
</dbReference>
<organism evidence="2 3">
    <name type="scientific">Dolichospermum compactum NIES-806</name>
    <dbReference type="NCBI Taxonomy" id="1973481"/>
    <lineage>
        <taxon>Bacteria</taxon>
        <taxon>Bacillati</taxon>
        <taxon>Cyanobacteriota</taxon>
        <taxon>Cyanophyceae</taxon>
        <taxon>Nostocales</taxon>
        <taxon>Aphanizomenonaceae</taxon>
        <taxon>Dolichospermum</taxon>
        <taxon>Dolichospermum compactum</taxon>
    </lineage>
</organism>
<evidence type="ECO:0000256" key="1">
    <source>
        <dbReference type="SAM" id="Phobius"/>
    </source>
</evidence>
<accession>A0A1Z4V7X0</accession>
<dbReference type="KEGG" id="dcm:NIES806_37060"/>
<gene>
    <name evidence="2" type="ORF">NIES806_37060</name>
</gene>
<keyword evidence="1" id="KW-0472">Membrane</keyword>
<name>A0A1Z4V7X0_9CYAN</name>